<keyword evidence="4" id="KW-1185">Reference proteome</keyword>
<dbReference type="InterPro" id="IPR024163">
    <property type="entry name" value="Aerotolerance_reg_N"/>
</dbReference>
<sequence length="407" mass="45281">MEFLEPLLLWGGLAVTIPVVIHFWHQKRGKVITWAATQWLTEKNQQQHRGIQLENLPLLLLRCLLVLFLAFLLSGPVMHWLNPKPLGRKIHLVQPDALLVNNVRFELDNALRNGETVYWIAPTPESAASLTPLPAQRTNPRLVQTAINQLRDAGTLRPADTLQLYLVNNAQYRDTPYIFVPVPFQVHAVTDTVGRPVQPYLVAADNQNLYVNAQGKLTSSPTLPAQIQFSSKPVHTGPLSVLLDYRNPAERQTVAAALGALAEVYALDLEINTQKQPDKAYQWVLTDRPVTTPTPQTVYVVSGNYATSLPASNIRYVADVLTPQTAELVAGGQLPEWLGELLVQQFGLQPAAAPLGRQEWANLFVRSATRRSASQAGELPDNANAYLTLLFMILIGMERWLALRRNA</sequence>
<dbReference type="EMBL" id="BAABHB010000001">
    <property type="protein sequence ID" value="GAA4398494.1"/>
    <property type="molecule type" value="Genomic_DNA"/>
</dbReference>
<keyword evidence="1" id="KW-0812">Transmembrane</keyword>
<keyword evidence="1" id="KW-1133">Transmembrane helix</keyword>
<feature type="domain" description="Aerotolerance regulator N-terminal" evidence="2">
    <location>
        <begin position="1"/>
        <end position="76"/>
    </location>
</feature>
<dbReference type="InterPro" id="IPR011933">
    <property type="entry name" value="Double_TM_dom"/>
</dbReference>
<dbReference type="PANTHER" id="PTHR37464:SF1">
    <property type="entry name" value="BLL2463 PROTEIN"/>
    <property type="match status" value="1"/>
</dbReference>
<organism evidence="3 4">
    <name type="scientific">Nibrella viscosa</name>
    <dbReference type="NCBI Taxonomy" id="1084524"/>
    <lineage>
        <taxon>Bacteria</taxon>
        <taxon>Pseudomonadati</taxon>
        <taxon>Bacteroidota</taxon>
        <taxon>Cytophagia</taxon>
        <taxon>Cytophagales</taxon>
        <taxon>Spirosomataceae</taxon>
        <taxon>Nibrella</taxon>
    </lineage>
</organism>
<dbReference type="Proteomes" id="UP001500936">
    <property type="component" value="Unassembled WGS sequence"/>
</dbReference>
<evidence type="ECO:0000313" key="4">
    <source>
        <dbReference type="Proteomes" id="UP001500936"/>
    </source>
</evidence>
<dbReference type="RefSeq" id="WP_345264401.1">
    <property type="nucleotide sequence ID" value="NZ_BAABHB010000001.1"/>
</dbReference>
<reference evidence="4" key="1">
    <citation type="journal article" date="2019" name="Int. J. Syst. Evol. Microbiol.">
        <title>The Global Catalogue of Microorganisms (GCM) 10K type strain sequencing project: providing services to taxonomists for standard genome sequencing and annotation.</title>
        <authorList>
            <consortium name="The Broad Institute Genomics Platform"/>
            <consortium name="The Broad Institute Genome Sequencing Center for Infectious Disease"/>
            <person name="Wu L."/>
            <person name="Ma J."/>
        </authorList>
    </citation>
    <scope>NUCLEOTIDE SEQUENCE [LARGE SCALE GENOMIC DNA]</scope>
    <source>
        <strain evidence="4">JCM 17925</strain>
    </source>
</reference>
<keyword evidence="1" id="KW-0472">Membrane</keyword>
<feature type="transmembrane region" description="Helical" evidence="1">
    <location>
        <begin position="59"/>
        <end position="81"/>
    </location>
</feature>
<proteinExistence type="predicted"/>
<feature type="transmembrane region" description="Helical" evidence="1">
    <location>
        <begin position="6"/>
        <end position="24"/>
    </location>
</feature>
<name>A0ABP8JZQ9_9BACT</name>
<protein>
    <recommendedName>
        <fullName evidence="2">Aerotolerance regulator N-terminal domain-containing protein</fullName>
    </recommendedName>
</protein>
<evidence type="ECO:0000256" key="1">
    <source>
        <dbReference type="SAM" id="Phobius"/>
    </source>
</evidence>
<evidence type="ECO:0000313" key="3">
    <source>
        <dbReference type="EMBL" id="GAA4398494.1"/>
    </source>
</evidence>
<comment type="caution">
    <text evidence="3">The sequence shown here is derived from an EMBL/GenBank/DDBJ whole genome shotgun (WGS) entry which is preliminary data.</text>
</comment>
<dbReference type="PANTHER" id="PTHR37464">
    <property type="entry name" value="BLL2463 PROTEIN"/>
    <property type="match status" value="1"/>
</dbReference>
<evidence type="ECO:0000259" key="2">
    <source>
        <dbReference type="Pfam" id="PF07584"/>
    </source>
</evidence>
<accession>A0ABP8JZQ9</accession>
<dbReference type="NCBIfam" id="TIGR02226">
    <property type="entry name" value="two_anch"/>
    <property type="match status" value="1"/>
</dbReference>
<gene>
    <name evidence="3" type="ORF">GCM10023187_09210</name>
</gene>
<dbReference type="Pfam" id="PF07584">
    <property type="entry name" value="BatA"/>
    <property type="match status" value="1"/>
</dbReference>